<feature type="transmembrane region" description="Helical" evidence="1">
    <location>
        <begin position="208"/>
        <end position="230"/>
    </location>
</feature>
<reference evidence="2 3" key="1">
    <citation type="submission" date="2018-10" db="EMBL/GenBank/DDBJ databases">
        <title>Isolation from cow dung.</title>
        <authorList>
            <person name="Ling L."/>
        </authorList>
    </citation>
    <scope>NUCLEOTIDE SEQUENCE [LARGE SCALE GENOMIC DNA]</scope>
    <source>
        <strain evidence="2 3">NEAU-LL90</strain>
    </source>
</reference>
<evidence type="ECO:0000256" key="1">
    <source>
        <dbReference type="SAM" id="Phobius"/>
    </source>
</evidence>
<feature type="transmembrane region" description="Helical" evidence="1">
    <location>
        <begin position="280"/>
        <end position="298"/>
    </location>
</feature>
<keyword evidence="1" id="KW-0812">Transmembrane</keyword>
<feature type="transmembrane region" description="Helical" evidence="1">
    <location>
        <begin position="52"/>
        <end position="74"/>
    </location>
</feature>
<keyword evidence="1" id="KW-0472">Membrane</keyword>
<dbReference type="AlphaFoldDB" id="A0A3M2KVF4"/>
<dbReference type="EMBL" id="RFFH01000019">
    <property type="protein sequence ID" value="RMI28656.1"/>
    <property type="molecule type" value="Genomic_DNA"/>
</dbReference>
<feature type="transmembrane region" description="Helical" evidence="1">
    <location>
        <begin position="344"/>
        <end position="362"/>
    </location>
</feature>
<feature type="transmembrane region" description="Helical" evidence="1">
    <location>
        <begin position="86"/>
        <end position="106"/>
    </location>
</feature>
<gene>
    <name evidence="2" type="ORF">EBN03_28840</name>
</gene>
<accession>A0A3M2KVF4</accession>
<comment type="caution">
    <text evidence="2">The sequence shown here is derived from an EMBL/GenBank/DDBJ whole genome shotgun (WGS) entry which is preliminary data.</text>
</comment>
<protein>
    <submittedName>
        <fullName evidence="2">Low temperature requirement protein A</fullName>
    </submittedName>
</protein>
<evidence type="ECO:0000313" key="3">
    <source>
        <dbReference type="Proteomes" id="UP000279275"/>
    </source>
</evidence>
<feature type="transmembrane region" description="Helical" evidence="1">
    <location>
        <begin position="151"/>
        <end position="169"/>
    </location>
</feature>
<proteinExistence type="predicted"/>
<dbReference type="InterPro" id="IPR010640">
    <property type="entry name" value="Low_temperature_requirement_A"/>
</dbReference>
<feature type="transmembrane region" description="Helical" evidence="1">
    <location>
        <begin position="318"/>
        <end position="337"/>
    </location>
</feature>
<dbReference type="RefSeq" id="WP_122191307.1">
    <property type="nucleotide sequence ID" value="NZ_RFFH01000019.1"/>
</dbReference>
<feature type="transmembrane region" description="Helical" evidence="1">
    <location>
        <begin position="175"/>
        <end position="196"/>
    </location>
</feature>
<dbReference type="Pfam" id="PF06772">
    <property type="entry name" value="LtrA"/>
    <property type="match status" value="1"/>
</dbReference>
<sequence>MTDGTARPSRPRLRLLAEDASVTELELFFDLVLVFAFTQVDDLAAHHTTAVNMLRALLVLAVMWWVWIGYAWLGNVAQADVGLIRLALFSAMGAGLIVAVVIPEAFEDMSGGLHGPLVFALAYLVIRLIHLVSFWVISAKDPQLRRQVTRWSAGSITIGTTLLIIAAQAHGTAQIWWWIGAVVGDMGWTLLAGNEWRLNSAGHFAERHGLIVIVALGESIVSIGMGVAGLPVSWPIIAGVLLALSVSGLLWSAYFDAAADHVEKALKQARGPRRVQIARNCYTYWHFPMVVGIVALALGSKKVMAELGGTEDHALTGIPLLALYGGPVLYLLALIGFRHYATGVVLWARLLTAGILVALTPLAWHLPALGALALLAAVLAVLISWERWRYPECV</sequence>
<dbReference type="PANTHER" id="PTHR36840:SF1">
    <property type="entry name" value="BLL5714 PROTEIN"/>
    <property type="match status" value="1"/>
</dbReference>
<feature type="transmembrane region" description="Helical" evidence="1">
    <location>
        <begin position="118"/>
        <end position="139"/>
    </location>
</feature>
<evidence type="ECO:0000313" key="2">
    <source>
        <dbReference type="EMBL" id="RMI28656.1"/>
    </source>
</evidence>
<name>A0A3M2KVF4_9NOCA</name>
<dbReference type="Proteomes" id="UP000279275">
    <property type="component" value="Unassembled WGS sequence"/>
</dbReference>
<keyword evidence="1" id="KW-1133">Transmembrane helix</keyword>
<dbReference type="PANTHER" id="PTHR36840">
    <property type="entry name" value="BLL5714 PROTEIN"/>
    <property type="match status" value="1"/>
</dbReference>
<organism evidence="2 3">
    <name type="scientific">Nocardia stercoris</name>
    <dbReference type="NCBI Taxonomy" id="2483361"/>
    <lineage>
        <taxon>Bacteria</taxon>
        <taxon>Bacillati</taxon>
        <taxon>Actinomycetota</taxon>
        <taxon>Actinomycetes</taxon>
        <taxon>Mycobacteriales</taxon>
        <taxon>Nocardiaceae</taxon>
        <taxon>Nocardia</taxon>
    </lineage>
</organism>
<feature type="transmembrane region" description="Helical" evidence="1">
    <location>
        <begin position="21"/>
        <end position="40"/>
    </location>
</feature>
<dbReference type="OrthoDB" id="7698234at2"/>
<feature type="transmembrane region" description="Helical" evidence="1">
    <location>
        <begin position="368"/>
        <end position="385"/>
    </location>
</feature>
<keyword evidence="3" id="KW-1185">Reference proteome</keyword>
<feature type="transmembrane region" description="Helical" evidence="1">
    <location>
        <begin position="236"/>
        <end position="259"/>
    </location>
</feature>